<comment type="similarity">
    <text evidence="3 12">Belongs to the snRNP Sm proteins family.</text>
</comment>
<feature type="transmembrane region" description="Helical" evidence="13">
    <location>
        <begin position="174"/>
        <end position="196"/>
    </location>
</feature>
<dbReference type="PANTHER" id="PTHR11193">
    <property type="entry name" value="SMALL NUCLEAR RIBONUCLEOPROTEIN E"/>
    <property type="match status" value="1"/>
</dbReference>
<evidence type="ECO:0000256" key="3">
    <source>
        <dbReference type="ARBA" id="ARBA00006850"/>
    </source>
</evidence>
<reference evidence="15 16" key="1">
    <citation type="submission" date="2024-01" db="EMBL/GenBank/DDBJ databases">
        <title>The genomes of 5 underutilized Papilionoideae crops provide insights into root nodulation and disease resistance.</title>
        <authorList>
            <person name="Yuan L."/>
        </authorList>
    </citation>
    <scope>NUCLEOTIDE SEQUENCE [LARGE SCALE GENOMIC DNA]</scope>
    <source>
        <strain evidence="15">LY-2023</strain>
        <tissue evidence="15">Leaf</tissue>
    </source>
</reference>
<keyword evidence="6 12" id="KW-0747">Spliceosome</keyword>
<protein>
    <recommendedName>
        <fullName evidence="12">Small nuclear ribonucleoprotein E</fullName>
        <shortName evidence="12">snRNP-E</shortName>
    </recommendedName>
    <alternativeName>
        <fullName evidence="12">Sm protein E</fullName>
    </alternativeName>
</protein>
<proteinExistence type="inferred from homology"/>
<dbReference type="Pfam" id="PF01423">
    <property type="entry name" value="LSM"/>
    <property type="match status" value="1"/>
</dbReference>
<keyword evidence="8 12" id="KW-0508">mRNA splicing</keyword>
<feature type="transmembrane region" description="Helical" evidence="13">
    <location>
        <begin position="17"/>
        <end position="35"/>
    </location>
</feature>
<dbReference type="GO" id="GO:0005681">
    <property type="term" value="C:spliceosomal complex"/>
    <property type="evidence" value="ECO:0007669"/>
    <property type="project" value="UniProtKB-KW"/>
</dbReference>
<keyword evidence="9 12" id="KW-0539">Nucleus</keyword>
<comment type="function">
    <text evidence="11 12">Plays a role in pre-mRNA splicing as a core component of the spliceosomal U1, U2, U4 and U5 small nuclear ribonucleoproteins (snRNPs), the building blocks of the spliceosome.</text>
</comment>
<dbReference type="InterPro" id="IPR001163">
    <property type="entry name" value="Sm_dom_euk/arc"/>
</dbReference>
<comment type="caution">
    <text evidence="15">The sequence shown here is derived from an EMBL/GenBank/DDBJ whole genome shotgun (WGS) entry which is preliminary data.</text>
</comment>
<evidence type="ECO:0000256" key="11">
    <source>
        <dbReference type="ARBA" id="ARBA00058057"/>
    </source>
</evidence>
<keyword evidence="13" id="KW-0812">Transmembrane</keyword>
<comment type="subcellular location">
    <subcellularLocation>
        <location evidence="2">Cytoplasm</location>
        <location evidence="2">Cytosol</location>
    </subcellularLocation>
    <subcellularLocation>
        <location evidence="1 12">Nucleus</location>
    </subcellularLocation>
</comment>
<dbReference type="Proteomes" id="UP001359559">
    <property type="component" value="Unassembled WGS sequence"/>
</dbReference>
<dbReference type="AlphaFoldDB" id="A0AAN9EYD3"/>
<keyword evidence="7 12" id="KW-0694">RNA-binding</keyword>
<dbReference type="GO" id="GO:0005686">
    <property type="term" value="C:U2 snRNP"/>
    <property type="evidence" value="ECO:0007669"/>
    <property type="project" value="UniProtKB-UniRule"/>
</dbReference>
<evidence type="ECO:0000256" key="10">
    <source>
        <dbReference type="ARBA" id="ARBA00023274"/>
    </source>
</evidence>
<keyword evidence="4" id="KW-0963">Cytoplasm</keyword>
<evidence type="ECO:0000256" key="7">
    <source>
        <dbReference type="ARBA" id="ARBA00022884"/>
    </source>
</evidence>
<dbReference type="InterPro" id="IPR027078">
    <property type="entry name" value="snRNP-E"/>
</dbReference>
<dbReference type="GO" id="GO:0003723">
    <property type="term" value="F:RNA binding"/>
    <property type="evidence" value="ECO:0007669"/>
    <property type="project" value="UniProtKB-KW"/>
</dbReference>
<evidence type="ECO:0000313" key="16">
    <source>
        <dbReference type="Proteomes" id="UP001359559"/>
    </source>
</evidence>
<evidence type="ECO:0000259" key="14">
    <source>
        <dbReference type="PROSITE" id="PS52002"/>
    </source>
</evidence>
<name>A0AAN9EYD3_CLITE</name>
<keyword evidence="13" id="KW-1133">Transmembrane helix</keyword>
<evidence type="ECO:0000256" key="1">
    <source>
        <dbReference type="ARBA" id="ARBA00004123"/>
    </source>
</evidence>
<dbReference type="GO" id="GO:0005682">
    <property type="term" value="C:U5 snRNP"/>
    <property type="evidence" value="ECO:0007669"/>
    <property type="project" value="UniProtKB-UniRule"/>
</dbReference>
<dbReference type="GO" id="GO:0000387">
    <property type="term" value="P:spliceosomal snRNP assembly"/>
    <property type="evidence" value="ECO:0007669"/>
    <property type="project" value="UniProtKB-UniRule"/>
</dbReference>
<evidence type="ECO:0000256" key="8">
    <source>
        <dbReference type="ARBA" id="ARBA00023187"/>
    </source>
</evidence>
<evidence type="ECO:0000256" key="9">
    <source>
        <dbReference type="ARBA" id="ARBA00023242"/>
    </source>
</evidence>
<keyword evidence="10 12" id="KW-0687">Ribonucleoprotein</keyword>
<dbReference type="GO" id="GO:0046540">
    <property type="term" value="C:U4/U6 x U5 tri-snRNP complex"/>
    <property type="evidence" value="ECO:0007669"/>
    <property type="project" value="UniProtKB-UniRule"/>
</dbReference>
<organism evidence="15 16">
    <name type="scientific">Clitoria ternatea</name>
    <name type="common">Butterfly pea</name>
    <dbReference type="NCBI Taxonomy" id="43366"/>
    <lineage>
        <taxon>Eukaryota</taxon>
        <taxon>Viridiplantae</taxon>
        <taxon>Streptophyta</taxon>
        <taxon>Embryophyta</taxon>
        <taxon>Tracheophyta</taxon>
        <taxon>Spermatophyta</taxon>
        <taxon>Magnoliopsida</taxon>
        <taxon>eudicotyledons</taxon>
        <taxon>Gunneridae</taxon>
        <taxon>Pentapetalae</taxon>
        <taxon>rosids</taxon>
        <taxon>fabids</taxon>
        <taxon>Fabales</taxon>
        <taxon>Fabaceae</taxon>
        <taxon>Papilionoideae</taxon>
        <taxon>50 kb inversion clade</taxon>
        <taxon>NPAAA clade</taxon>
        <taxon>indigoferoid/millettioid clade</taxon>
        <taxon>Phaseoleae</taxon>
        <taxon>Clitoria</taxon>
    </lineage>
</organism>
<evidence type="ECO:0000256" key="2">
    <source>
        <dbReference type="ARBA" id="ARBA00004514"/>
    </source>
</evidence>
<dbReference type="GO" id="GO:0005829">
    <property type="term" value="C:cytosol"/>
    <property type="evidence" value="ECO:0007669"/>
    <property type="project" value="UniProtKB-SubCell"/>
</dbReference>
<evidence type="ECO:0000256" key="5">
    <source>
        <dbReference type="ARBA" id="ARBA00022664"/>
    </source>
</evidence>
<dbReference type="InterPro" id="IPR047575">
    <property type="entry name" value="Sm"/>
</dbReference>
<dbReference type="InterPro" id="IPR010920">
    <property type="entry name" value="LSM_dom_sf"/>
</dbReference>
<keyword evidence="5 12" id="KW-0507">mRNA processing</keyword>
<dbReference type="FunFam" id="2.30.30.100:FF:000013">
    <property type="entry name" value="Small nuclear ribonucleoprotein E"/>
    <property type="match status" value="1"/>
</dbReference>
<feature type="domain" description="Sm" evidence="14">
    <location>
        <begin position="70"/>
        <end position="143"/>
    </location>
</feature>
<keyword evidence="16" id="KW-1185">Reference proteome</keyword>
<evidence type="ECO:0000256" key="12">
    <source>
        <dbReference type="RuleBase" id="RU365053"/>
    </source>
</evidence>
<sequence>MFSVTGGHIWWSRKACVLYVILGLSSITICGKIMLKNRSRFSAKYDYLRASFEIMASTKVQRVMTQPINLIFRFLQSKARIQIWLFEQKDLRIEGRIIGFDEYMNLVLDDAEEVNVKKKSRKTLGRILLKGDNITLMMNTTILEFSTCPLIFLGCALIARSYVLTSDCTLMEALIWHLLLFPIPLDFHYHLLSFVLRPLP</sequence>
<evidence type="ECO:0000256" key="4">
    <source>
        <dbReference type="ARBA" id="ARBA00022490"/>
    </source>
</evidence>
<evidence type="ECO:0000256" key="6">
    <source>
        <dbReference type="ARBA" id="ARBA00022728"/>
    </source>
</evidence>
<accession>A0AAN9EYD3</accession>
<dbReference type="PROSITE" id="PS52002">
    <property type="entry name" value="SM"/>
    <property type="match status" value="1"/>
</dbReference>
<dbReference type="GO" id="GO:0005687">
    <property type="term" value="C:U4 snRNP"/>
    <property type="evidence" value="ECO:0007669"/>
    <property type="project" value="UniProtKB-UniRule"/>
</dbReference>
<dbReference type="SMART" id="SM00651">
    <property type="entry name" value="Sm"/>
    <property type="match status" value="1"/>
</dbReference>
<gene>
    <name evidence="15" type="ORF">RJT34_32927</name>
</gene>
<evidence type="ECO:0000256" key="13">
    <source>
        <dbReference type="SAM" id="Phobius"/>
    </source>
</evidence>
<evidence type="ECO:0000313" key="15">
    <source>
        <dbReference type="EMBL" id="KAK7265309.1"/>
    </source>
</evidence>
<feature type="transmembrane region" description="Helical" evidence="13">
    <location>
        <begin position="142"/>
        <end position="162"/>
    </location>
</feature>
<dbReference type="GO" id="GO:0005685">
    <property type="term" value="C:U1 snRNP"/>
    <property type="evidence" value="ECO:0007669"/>
    <property type="project" value="UniProtKB-UniRule"/>
</dbReference>
<dbReference type="CDD" id="cd01718">
    <property type="entry name" value="Sm_E"/>
    <property type="match status" value="1"/>
</dbReference>
<dbReference type="EMBL" id="JAYKXN010000008">
    <property type="protein sequence ID" value="KAK7265309.1"/>
    <property type="molecule type" value="Genomic_DNA"/>
</dbReference>
<keyword evidence="13" id="KW-0472">Membrane</keyword>
<dbReference type="SUPFAM" id="SSF50182">
    <property type="entry name" value="Sm-like ribonucleoproteins"/>
    <property type="match status" value="1"/>
</dbReference>
<dbReference type="Gene3D" id="2.30.30.100">
    <property type="match status" value="1"/>
</dbReference>